<dbReference type="RefSeq" id="WP_038082895.1">
    <property type="nucleotide sequence ID" value="NZ_JHEG04000001.1"/>
</dbReference>
<dbReference type="PANTHER" id="PTHR33987:SF1">
    <property type="entry name" value="CALCINEURIN-LIKE METALLO-PHOSPHOESTERASE SUPERFAMILY PROTEIN"/>
    <property type="match status" value="1"/>
</dbReference>
<protein>
    <recommendedName>
        <fullName evidence="1">PhoD-like phosphatase metallophosphatase domain-containing protein</fullName>
    </recommendedName>
</protein>
<feature type="domain" description="PhoD-like phosphatase metallophosphatase" evidence="1">
    <location>
        <begin position="190"/>
        <end position="422"/>
    </location>
</feature>
<dbReference type="EMBL" id="JHEG04000001">
    <property type="protein sequence ID" value="KAF3886824.1"/>
    <property type="molecule type" value="Genomic_DNA"/>
</dbReference>
<dbReference type="Gene3D" id="3.60.21.70">
    <property type="entry name" value="PhoD-like phosphatase"/>
    <property type="match status" value="1"/>
</dbReference>
<evidence type="ECO:0000313" key="2">
    <source>
        <dbReference type="EMBL" id="KAF3886824.1"/>
    </source>
</evidence>
<dbReference type="SUPFAM" id="SSF56300">
    <property type="entry name" value="Metallo-dependent phosphatases"/>
    <property type="match status" value="1"/>
</dbReference>
<proteinExistence type="predicted"/>
<name>A0A8S9T549_9CYAN</name>
<dbReference type="Proteomes" id="UP000029738">
    <property type="component" value="Unassembled WGS sequence"/>
</dbReference>
<dbReference type="PANTHER" id="PTHR33987">
    <property type="entry name" value="CALCINEURIN-LIKE METALLO-PHOSPHOESTERASE SUPERFAMILY PROTEIN"/>
    <property type="match status" value="1"/>
</dbReference>
<evidence type="ECO:0000313" key="3">
    <source>
        <dbReference type="Proteomes" id="UP000029738"/>
    </source>
</evidence>
<comment type="caution">
    <text evidence="2">The sequence shown here is derived from an EMBL/GenBank/DDBJ whole genome shotgun (WGS) entry which is preliminary data.</text>
</comment>
<dbReference type="InterPro" id="IPR038607">
    <property type="entry name" value="PhoD-like_sf"/>
</dbReference>
<keyword evidence="3" id="KW-1185">Reference proteome</keyword>
<reference evidence="2" key="2">
    <citation type="submission" date="2019-11" db="EMBL/GenBank/DDBJ databases">
        <title>Improved Assembly of Tolypothrix boutellei genome.</title>
        <authorList>
            <person name="Sarangi A.N."/>
            <person name="Mukherjee M."/>
            <person name="Ghosh S."/>
            <person name="Singh D."/>
            <person name="Das A."/>
            <person name="Kant S."/>
            <person name="Prusty A."/>
            <person name="Tripathy S."/>
        </authorList>
    </citation>
    <scope>NUCLEOTIDE SEQUENCE</scope>
    <source>
        <strain evidence="2">VB521301</strain>
    </source>
</reference>
<evidence type="ECO:0000259" key="1">
    <source>
        <dbReference type="Pfam" id="PF09423"/>
    </source>
</evidence>
<organism evidence="2 3">
    <name type="scientific">Tolypothrix bouteillei VB521301</name>
    <dbReference type="NCBI Taxonomy" id="1479485"/>
    <lineage>
        <taxon>Bacteria</taxon>
        <taxon>Bacillati</taxon>
        <taxon>Cyanobacteriota</taxon>
        <taxon>Cyanophyceae</taxon>
        <taxon>Nostocales</taxon>
        <taxon>Tolypothrichaceae</taxon>
        <taxon>Tolypothrix</taxon>
    </lineage>
</organism>
<accession>A0A8S9T549</accession>
<reference evidence="2" key="1">
    <citation type="journal article" date="2015" name="Genome Announc.">
        <title>Draft Genome Sequence of Tolypothrix boutellei Strain VB521301.</title>
        <authorList>
            <person name="Chandrababunaidu M.M."/>
            <person name="Singh D."/>
            <person name="Sen D."/>
            <person name="Bhan S."/>
            <person name="Das S."/>
            <person name="Gupta A."/>
            <person name="Adhikary S.P."/>
            <person name="Tripathy S."/>
        </authorList>
    </citation>
    <scope>NUCLEOTIDE SEQUENCE</scope>
    <source>
        <strain evidence="2">VB521301</strain>
    </source>
</reference>
<dbReference type="InterPro" id="IPR029052">
    <property type="entry name" value="Metallo-depent_PP-like"/>
</dbReference>
<sequence length="682" mass="78470">MVATVQPLHVGAIIGMKENNNKIKAFVFGKGEQGKDGNTNIYGVIRIKVKVQNSTYQYHVKKMEESLDWSCGIEIIDLEPDTKYTYQFGWVGVAPNSEDDTFLKTTGVVTSNNNNVVAWNSFEWHLLDEFEIKTLSLNSNSGCSIGLGSCRWMLQNPVVSISNKILPKGLTIDEGHIIWYKTEADAIYKQIFNQHKENPLTQVILCGDQIYADYLSTWIFPTVEKDDYYRLYRLAFSQENIKNLMARIPTFMIMDDHEFKNEFPDKDVSPETQGQRTHKINAIKAYQIYQDMHNPTNKNQTHPTGDNDISNTFWYSYQDGCADFFVMDLRTECNPIEDKIISQQQEDALMQWLSERKDRVKCIVSSTPLFPENKRELYRYGHKYYNDRNKILNKIAQEKLTKVIFLSGDFHCSMTSILEGKEINGTKVIQVISSPLYEPHFFHTDSTSPLDWIIDGAIKNAVSAIVESVGGRKPSNFGYDEKIPHSENLLGSYKEQVVTPSQVITENNFTRVNISTDKVEVLVFNENGQQIDRNLFSFENQPKKFTLKSLKCEEVTATITNTTGISLFDKALSQTVDAAVGLVKATDDCLLEVYVDNQINLFKKFTKSMKKNDNWIFENTEFSYNYRITIKLFEEDYTNKRLLGVLDILQDSDETKTKHTFYPKQGEVDKFRYTLSYSISNQ</sequence>
<dbReference type="InterPro" id="IPR018946">
    <property type="entry name" value="PhoD-like_MPP"/>
</dbReference>
<dbReference type="Pfam" id="PF09423">
    <property type="entry name" value="PhoD"/>
    <property type="match status" value="1"/>
</dbReference>
<dbReference type="AlphaFoldDB" id="A0A8S9T549"/>
<gene>
    <name evidence="2" type="ORF">DA73_0400016025</name>
</gene>